<dbReference type="PANTHER" id="PTHR38926">
    <property type="entry name" value="F-BOX DOMAIN CONTAINING PROTEIN, EXPRESSED"/>
    <property type="match status" value="1"/>
</dbReference>
<reference evidence="2" key="1">
    <citation type="submission" date="2014-04" db="EMBL/GenBank/DDBJ databases">
        <title>Evolutionary Origins and Diversification of the Mycorrhizal Mutualists.</title>
        <authorList>
            <consortium name="DOE Joint Genome Institute"/>
            <consortium name="Mycorrhizal Genomics Consortium"/>
            <person name="Kohler A."/>
            <person name="Kuo A."/>
            <person name="Nagy L.G."/>
            <person name="Floudas D."/>
            <person name="Copeland A."/>
            <person name="Barry K.W."/>
            <person name="Cichocki N."/>
            <person name="Veneault-Fourrey C."/>
            <person name="LaButti K."/>
            <person name="Lindquist E.A."/>
            <person name="Lipzen A."/>
            <person name="Lundell T."/>
            <person name="Morin E."/>
            <person name="Murat C."/>
            <person name="Riley R."/>
            <person name="Ohm R."/>
            <person name="Sun H."/>
            <person name="Tunlid A."/>
            <person name="Henrissat B."/>
            <person name="Grigoriev I.V."/>
            <person name="Hibbett D.S."/>
            <person name="Martin F."/>
        </authorList>
    </citation>
    <scope>NUCLEOTIDE SEQUENCE [LARGE SCALE GENOMIC DNA]</scope>
    <source>
        <strain evidence="2">FD-334 SS-4</strain>
    </source>
</reference>
<dbReference type="AlphaFoldDB" id="A0A0D2PDV2"/>
<organism evidence="1 2">
    <name type="scientific">Hypholoma sublateritium (strain FD-334 SS-4)</name>
    <dbReference type="NCBI Taxonomy" id="945553"/>
    <lineage>
        <taxon>Eukaryota</taxon>
        <taxon>Fungi</taxon>
        <taxon>Dikarya</taxon>
        <taxon>Basidiomycota</taxon>
        <taxon>Agaricomycotina</taxon>
        <taxon>Agaricomycetes</taxon>
        <taxon>Agaricomycetidae</taxon>
        <taxon>Agaricales</taxon>
        <taxon>Agaricineae</taxon>
        <taxon>Strophariaceae</taxon>
        <taxon>Hypholoma</taxon>
    </lineage>
</organism>
<proteinExistence type="predicted"/>
<dbReference type="Proteomes" id="UP000054270">
    <property type="component" value="Unassembled WGS sequence"/>
</dbReference>
<gene>
    <name evidence="1" type="ORF">HYPSUDRAFT_36433</name>
</gene>
<dbReference type="PANTHER" id="PTHR38926:SF5">
    <property type="entry name" value="F-BOX AND LEUCINE-RICH REPEAT PROTEIN 6"/>
    <property type="match status" value="1"/>
</dbReference>
<accession>A0A0D2PDV2</accession>
<keyword evidence="2" id="KW-1185">Reference proteome</keyword>
<dbReference type="EMBL" id="KN817527">
    <property type="protein sequence ID" value="KJA26706.1"/>
    <property type="molecule type" value="Genomic_DNA"/>
</dbReference>
<dbReference type="Gene3D" id="1.20.1280.50">
    <property type="match status" value="1"/>
</dbReference>
<name>A0A0D2PDV2_HYPSF</name>
<sequence>MSVNPPSAAIHSINHDILLYIFTNNADMFSDGQALHITLIASQVCHQWRSLMLDTPSMWAKLIDMDTIYDSDQELGDELIRRSGTAPLWIKSSGIFENQFVANDDRDEAFEEFFISVISGNWDRIQKLVIHGACSSCGLVRSMLCFPAPQLEELEASLPEETENSGNLNEETSTVPLFSDQAPMLRRFFLKNYVVDQQAPWLGHLRFIGLDRTYDLPDALTVLSATHKLEELRIDDLADEDISTSLPVVSLPLLKHLQYNGHPYPISRLLDHIEISTACSLAVRISYTSDRERMTEIRQQLLSAVNVFIRYAKRYLQSYMFDIVCLDYFAHNSITFSGKTTFPVESQLEISIPQHDDYDSSQLVMLFNQLARLDLSGITKLQLRAKGHMNPYWVPFFSCFSSLNIICVDSKTLGFLIDLQAWIIATSVKRPDVIFPLIKCVEFAITDFYDAGMSTADQVIVALSYVMPRLRYGRPISTLDMSKYLPLDDPSNLDAFTEVKGLKDLKLLYKYSGIEGKFEYSCGSGNQEKRIEI</sequence>
<evidence type="ECO:0000313" key="2">
    <source>
        <dbReference type="Proteomes" id="UP000054270"/>
    </source>
</evidence>
<protein>
    <submittedName>
        <fullName evidence="1">Uncharacterized protein</fullName>
    </submittedName>
</protein>
<evidence type="ECO:0000313" key="1">
    <source>
        <dbReference type="EMBL" id="KJA26706.1"/>
    </source>
</evidence>